<name>A0A915JNM7_ROMCU</name>
<dbReference type="WBParaSite" id="nRc.2.0.1.t27703-RA">
    <property type="protein sequence ID" value="nRc.2.0.1.t27703-RA"/>
    <property type="gene ID" value="nRc.2.0.1.g27703"/>
</dbReference>
<organism evidence="1 2">
    <name type="scientific">Romanomermis culicivorax</name>
    <name type="common">Nematode worm</name>
    <dbReference type="NCBI Taxonomy" id="13658"/>
    <lineage>
        <taxon>Eukaryota</taxon>
        <taxon>Metazoa</taxon>
        <taxon>Ecdysozoa</taxon>
        <taxon>Nematoda</taxon>
        <taxon>Enoplea</taxon>
        <taxon>Dorylaimia</taxon>
        <taxon>Mermithida</taxon>
        <taxon>Mermithoidea</taxon>
        <taxon>Mermithidae</taxon>
        <taxon>Romanomermis</taxon>
    </lineage>
</organism>
<protein>
    <submittedName>
        <fullName evidence="2">Uncharacterized protein</fullName>
    </submittedName>
</protein>
<sequence length="83" mass="8764">MIWLKSIATKSVKLLSPLRLCSSAFDRKPLSFSLALTSVEDAGGWGAGLLCTFFVGVRGAGVDVSSSITMIDVAARSVSDELR</sequence>
<keyword evidence="1" id="KW-1185">Reference proteome</keyword>
<evidence type="ECO:0000313" key="1">
    <source>
        <dbReference type="Proteomes" id="UP000887565"/>
    </source>
</evidence>
<proteinExistence type="predicted"/>
<reference evidence="2" key="1">
    <citation type="submission" date="2022-11" db="UniProtKB">
        <authorList>
            <consortium name="WormBaseParasite"/>
        </authorList>
    </citation>
    <scope>IDENTIFICATION</scope>
</reference>
<dbReference type="AlphaFoldDB" id="A0A915JNM7"/>
<evidence type="ECO:0000313" key="2">
    <source>
        <dbReference type="WBParaSite" id="nRc.2.0.1.t27703-RA"/>
    </source>
</evidence>
<accession>A0A915JNM7</accession>
<dbReference type="Proteomes" id="UP000887565">
    <property type="component" value="Unplaced"/>
</dbReference>